<evidence type="ECO:0000256" key="1">
    <source>
        <dbReference type="SAM" id="MobiDB-lite"/>
    </source>
</evidence>
<dbReference type="Gene3D" id="3.30.70.270">
    <property type="match status" value="1"/>
</dbReference>
<sequence length="249" mass="27861">MLGKARVIRPYQKQKSKKAKTGNDSSSDPYIKKHLGPRLVECPGPMIPAKSERTRVWKTLDLSSSVERSDPGPKLLTMMLEKSEVPYQRWVDNIFRPQIGRNVEVYVDGMQVKIKEASNHVMHLEETFAVLNKYRLNLNPGKFAFGLRGGCFLGLVVTQRGIKANPLKIKAILDMEAPTNVNEVQRSATAQESGTGIVITSPQGKDMDFAVSFRFRVSNDEAEYEAPVLGMKMTQEAGALHLTTYFDSQ</sequence>
<evidence type="ECO:0000313" key="3">
    <source>
        <dbReference type="Proteomes" id="UP001289374"/>
    </source>
</evidence>
<accession>A0AAE1WW87</accession>
<gene>
    <name evidence="2" type="ORF">Sango_1185600</name>
</gene>
<comment type="caution">
    <text evidence="2">The sequence shown here is derived from an EMBL/GenBank/DDBJ whole genome shotgun (WGS) entry which is preliminary data.</text>
</comment>
<feature type="region of interest" description="Disordered" evidence="1">
    <location>
        <begin position="1"/>
        <end position="33"/>
    </location>
</feature>
<dbReference type="EMBL" id="JACGWL010000006">
    <property type="protein sequence ID" value="KAK4400795.1"/>
    <property type="molecule type" value="Genomic_DNA"/>
</dbReference>
<dbReference type="AlphaFoldDB" id="A0AAE1WW87"/>
<dbReference type="InterPro" id="IPR043502">
    <property type="entry name" value="DNA/RNA_pol_sf"/>
</dbReference>
<dbReference type="Gene3D" id="3.30.420.10">
    <property type="entry name" value="Ribonuclease H-like superfamily/Ribonuclease H"/>
    <property type="match status" value="1"/>
</dbReference>
<organism evidence="2 3">
    <name type="scientific">Sesamum angolense</name>
    <dbReference type="NCBI Taxonomy" id="2727404"/>
    <lineage>
        <taxon>Eukaryota</taxon>
        <taxon>Viridiplantae</taxon>
        <taxon>Streptophyta</taxon>
        <taxon>Embryophyta</taxon>
        <taxon>Tracheophyta</taxon>
        <taxon>Spermatophyta</taxon>
        <taxon>Magnoliopsida</taxon>
        <taxon>eudicotyledons</taxon>
        <taxon>Gunneridae</taxon>
        <taxon>Pentapetalae</taxon>
        <taxon>asterids</taxon>
        <taxon>lamiids</taxon>
        <taxon>Lamiales</taxon>
        <taxon>Pedaliaceae</taxon>
        <taxon>Sesamum</taxon>
    </lineage>
</organism>
<dbReference type="PANTHER" id="PTHR48475">
    <property type="entry name" value="RIBONUCLEASE H"/>
    <property type="match status" value="1"/>
</dbReference>
<keyword evidence="3" id="KW-1185">Reference proteome</keyword>
<name>A0AAE1WW87_9LAMI</name>
<evidence type="ECO:0008006" key="4">
    <source>
        <dbReference type="Google" id="ProtNLM"/>
    </source>
</evidence>
<evidence type="ECO:0000313" key="2">
    <source>
        <dbReference type="EMBL" id="KAK4400795.1"/>
    </source>
</evidence>
<reference evidence="2" key="1">
    <citation type="submission" date="2020-06" db="EMBL/GenBank/DDBJ databases">
        <authorList>
            <person name="Li T."/>
            <person name="Hu X."/>
            <person name="Zhang T."/>
            <person name="Song X."/>
            <person name="Zhang H."/>
            <person name="Dai N."/>
            <person name="Sheng W."/>
            <person name="Hou X."/>
            <person name="Wei L."/>
        </authorList>
    </citation>
    <scope>NUCLEOTIDE SEQUENCE</scope>
    <source>
        <strain evidence="2">K16</strain>
        <tissue evidence="2">Leaf</tissue>
    </source>
</reference>
<dbReference type="GO" id="GO:0003676">
    <property type="term" value="F:nucleic acid binding"/>
    <property type="evidence" value="ECO:0007669"/>
    <property type="project" value="InterPro"/>
</dbReference>
<dbReference type="InterPro" id="IPR043128">
    <property type="entry name" value="Rev_trsase/Diguanyl_cyclase"/>
</dbReference>
<dbReference type="PANTHER" id="PTHR48475:SF2">
    <property type="entry name" value="RIBONUCLEASE H"/>
    <property type="match status" value="1"/>
</dbReference>
<dbReference type="InterPro" id="IPR036397">
    <property type="entry name" value="RNaseH_sf"/>
</dbReference>
<proteinExistence type="predicted"/>
<dbReference type="Proteomes" id="UP001289374">
    <property type="component" value="Unassembled WGS sequence"/>
</dbReference>
<protein>
    <recommendedName>
        <fullName evidence="4">Polyprotein</fullName>
    </recommendedName>
</protein>
<reference evidence="2" key="2">
    <citation type="journal article" date="2024" name="Plant">
        <title>Genomic evolution and insights into agronomic trait innovations of Sesamum species.</title>
        <authorList>
            <person name="Miao H."/>
            <person name="Wang L."/>
            <person name="Qu L."/>
            <person name="Liu H."/>
            <person name="Sun Y."/>
            <person name="Le M."/>
            <person name="Wang Q."/>
            <person name="Wei S."/>
            <person name="Zheng Y."/>
            <person name="Lin W."/>
            <person name="Duan Y."/>
            <person name="Cao H."/>
            <person name="Xiong S."/>
            <person name="Wang X."/>
            <person name="Wei L."/>
            <person name="Li C."/>
            <person name="Ma Q."/>
            <person name="Ju M."/>
            <person name="Zhao R."/>
            <person name="Li G."/>
            <person name="Mu C."/>
            <person name="Tian Q."/>
            <person name="Mei H."/>
            <person name="Zhang T."/>
            <person name="Gao T."/>
            <person name="Zhang H."/>
        </authorList>
    </citation>
    <scope>NUCLEOTIDE SEQUENCE</scope>
    <source>
        <strain evidence="2">K16</strain>
    </source>
</reference>
<dbReference type="SUPFAM" id="SSF56672">
    <property type="entry name" value="DNA/RNA polymerases"/>
    <property type="match status" value="1"/>
</dbReference>